<evidence type="ECO:0000313" key="2">
    <source>
        <dbReference type="Proteomes" id="UP000321947"/>
    </source>
</evidence>
<reference evidence="1 2" key="1">
    <citation type="submission" date="2019-08" db="EMBL/GenBank/DDBJ databases">
        <title>Draft genome sequences of two oriental melons (Cucumis melo L. var makuwa).</title>
        <authorList>
            <person name="Kwon S.-Y."/>
        </authorList>
    </citation>
    <scope>NUCLEOTIDE SEQUENCE [LARGE SCALE GENOMIC DNA]</scope>
    <source>
        <strain evidence="2">cv. Chang Bougi</strain>
        <tissue evidence="1">Leaf</tissue>
    </source>
</reference>
<dbReference type="AlphaFoldDB" id="A0A5D3CIF3"/>
<evidence type="ECO:0000313" key="1">
    <source>
        <dbReference type="EMBL" id="TYK11140.1"/>
    </source>
</evidence>
<protein>
    <recommendedName>
        <fullName evidence="3">Gag-pol polyprotein</fullName>
    </recommendedName>
</protein>
<comment type="caution">
    <text evidence="1">The sequence shown here is derived from an EMBL/GenBank/DDBJ whole genome shotgun (WGS) entry which is preliminary data.</text>
</comment>
<dbReference type="Proteomes" id="UP000321947">
    <property type="component" value="Unassembled WGS sequence"/>
</dbReference>
<evidence type="ECO:0008006" key="3">
    <source>
        <dbReference type="Google" id="ProtNLM"/>
    </source>
</evidence>
<dbReference type="EMBL" id="SSTD01010904">
    <property type="protein sequence ID" value="TYK11140.1"/>
    <property type="molecule type" value="Genomic_DNA"/>
</dbReference>
<accession>A0A5D3CIF3</accession>
<sequence>MSASKLDVNLDEFKKLTTEFAEMENKLGEDGKAVILINSLHENYKDGHCSQSDNKSVSECFICHEEEHFSKGIVLRERRIRIEKASRSKKNMEGGDVSIGEDELEFKETLVTALKKREKTMLMKRWKTESNVLDSGCTYNMSQSKI</sequence>
<name>A0A5D3CIF3_CUCMM</name>
<organism evidence="1 2">
    <name type="scientific">Cucumis melo var. makuwa</name>
    <name type="common">Oriental melon</name>
    <dbReference type="NCBI Taxonomy" id="1194695"/>
    <lineage>
        <taxon>Eukaryota</taxon>
        <taxon>Viridiplantae</taxon>
        <taxon>Streptophyta</taxon>
        <taxon>Embryophyta</taxon>
        <taxon>Tracheophyta</taxon>
        <taxon>Spermatophyta</taxon>
        <taxon>Magnoliopsida</taxon>
        <taxon>eudicotyledons</taxon>
        <taxon>Gunneridae</taxon>
        <taxon>Pentapetalae</taxon>
        <taxon>rosids</taxon>
        <taxon>fabids</taxon>
        <taxon>Cucurbitales</taxon>
        <taxon>Cucurbitaceae</taxon>
        <taxon>Benincaseae</taxon>
        <taxon>Cucumis</taxon>
    </lineage>
</organism>
<proteinExistence type="predicted"/>
<gene>
    <name evidence="1" type="ORF">E5676_scaffold66G00470</name>
</gene>